<reference evidence="3" key="1">
    <citation type="submission" date="2025-08" db="UniProtKB">
        <authorList>
            <consortium name="Ensembl"/>
        </authorList>
    </citation>
    <scope>IDENTIFICATION</scope>
</reference>
<reference evidence="3" key="2">
    <citation type="submission" date="2025-09" db="UniProtKB">
        <authorList>
            <consortium name="Ensembl"/>
        </authorList>
    </citation>
    <scope>IDENTIFICATION</scope>
</reference>
<dbReference type="GO" id="GO:0030667">
    <property type="term" value="C:secretory granule membrane"/>
    <property type="evidence" value="ECO:0007669"/>
    <property type="project" value="InterPro"/>
</dbReference>
<feature type="region of interest" description="Disordered" evidence="1">
    <location>
        <begin position="98"/>
        <end position="199"/>
    </location>
</feature>
<dbReference type="Ensembl" id="ENSPSMT00000039108.1">
    <property type="protein sequence ID" value="ENSPSMP00000033951.1"/>
    <property type="gene ID" value="ENSPSMG00000023378.1"/>
</dbReference>
<dbReference type="InterPro" id="IPR028137">
    <property type="entry name" value="Syncollin"/>
</dbReference>
<dbReference type="Proteomes" id="UP000694414">
    <property type="component" value="Unplaced"/>
</dbReference>
<dbReference type="AlphaFoldDB" id="A0A8C9AHZ7"/>
<feature type="compositionally biased region" description="Low complexity" evidence="1">
    <location>
        <begin position="186"/>
        <end position="199"/>
    </location>
</feature>
<sequence>VSPRCPLLLALALAAVPCALGVCPAPADLEKEDGTRTCAKLYDKSDPYCDNCCAGAELSLQPGAHLPYLPSSWADTASSLVVAPRRELTVWSLRGKSGRTRKFSSGAHPRREGHRSNAISALHCRCPPVPRAQPTSLRPRPPDPPPLSSLEAALETPSSDPANKPGPPPPHPQGPAPPRLQPLPLRPLSRGSGLPSLGR</sequence>
<evidence type="ECO:0000313" key="4">
    <source>
        <dbReference type="Proteomes" id="UP000694414"/>
    </source>
</evidence>
<dbReference type="Pfam" id="PF15138">
    <property type="entry name" value="Syncollin"/>
    <property type="match status" value="1"/>
</dbReference>
<dbReference type="PANTHER" id="PTHR17503">
    <property type="entry name" value="SYNCOLLIN"/>
    <property type="match status" value="1"/>
</dbReference>
<organism evidence="3 4">
    <name type="scientific">Prolemur simus</name>
    <name type="common">Greater bamboo lemur</name>
    <name type="synonym">Hapalemur simus</name>
    <dbReference type="NCBI Taxonomy" id="1328070"/>
    <lineage>
        <taxon>Eukaryota</taxon>
        <taxon>Metazoa</taxon>
        <taxon>Chordata</taxon>
        <taxon>Craniata</taxon>
        <taxon>Vertebrata</taxon>
        <taxon>Euteleostomi</taxon>
        <taxon>Mammalia</taxon>
        <taxon>Eutheria</taxon>
        <taxon>Euarchontoglires</taxon>
        <taxon>Primates</taxon>
        <taxon>Strepsirrhini</taxon>
        <taxon>Lemuriformes</taxon>
        <taxon>Lemuridae</taxon>
        <taxon>Prolemur</taxon>
    </lineage>
</organism>
<proteinExistence type="predicted"/>
<protein>
    <submittedName>
        <fullName evidence="3">Uncharacterized protein</fullName>
    </submittedName>
</protein>
<dbReference type="GeneTree" id="ENSGT00390000014835"/>
<evidence type="ECO:0000256" key="1">
    <source>
        <dbReference type="SAM" id="MobiDB-lite"/>
    </source>
</evidence>
<evidence type="ECO:0000256" key="2">
    <source>
        <dbReference type="SAM" id="SignalP"/>
    </source>
</evidence>
<dbReference type="GO" id="GO:0006887">
    <property type="term" value="P:exocytosis"/>
    <property type="evidence" value="ECO:0007669"/>
    <property type="project" value="InterPro"/>
</dbReference>
<name>A0A8C9AHZ7_PROSS</name>
<feature type="signal peptide" evidence="2">
    <location>
        <begin position="1"/>
        <end position="21"/>
    </location>
</feature>
<evidence type="ECO:0000313" key="3">
    <source>
        <dbReference type="Ensembl" id="ENSPSMP00000033951.1"/>
    </source>
</evidence>
<feature type="chain" id="PRO_5034450688" evidence="2">
    <location>
        <begin position="22"/>
        <end position="199"/>
    </location>
</feature>
<accession>A0A8C9AHZ7</accession>
<feature type="compositionally biased region" description="Pro residues" evidence="1">
    <location>
        <begin position="164"/>
        <end position="185"/>
    </location>
</feature>
<keyword evidence="2" id="KW-0732">Signal</keyword>
<keyword evidence="4" id="KW-1185">Reference proteome</keyword>
<dbReference type="PANTHER" id="PTHR17503:SF0">
    <property type="entry name" value="SYNCOLLIN"/>
    <property type="match status" value="1"/>
</dbReference>